<reference evidence="2 3" key="1">
    <citation type="submission" date="2018-01" db="EMBL/GenBank/DDBJ databases">
        <title>Bacillus asahii Genome sequencing and assembly.</title>
        <authorList>
            <person name="Jiang H."/>
            <person name="Feng Y."/>
            <person name="Zhao F."/>
            <person name="Lin X."/>
        </authorList>
    </citation>
    <scope>NUCLEOTIDE SEQUENCE [LARGE SCALE GENOMIC DNA]</scope>
    <source>
        <strain evidence="2 3">OM18</strain>
    </source>
</reference>
<protein>
    <recommendedName>
        <fullName evidence="4">DUF5082 domain-containing protein</fullName>
    </recommendedName>
</protein>
<accession>A0A3Q9RMH0</accession>
<dbReference type="AlphaFoldDB" id="A0A3Q9RMH0"/>
<gene>
    <name evidence="2" type="ORF">BAOM_2041</name>
</gene>
<evidence type="ECO:0008006" key="4">
    <source>
        <dbReference type="Google" id="ProtNLM"/>
    </source>
</evidence>
<evidence type="ECO:0000313" key="2">
    <source>
        <dbReference type="EMBL" id="AZV42650.1"/>
    </source>
</evidence>
<sequence>MGEVLNVVFDSSLSSLYSKLAKKQDELRRLQEIIPELEQLYNDFAINALACLEPSLAADAWKGDIASDFDEFRNREVYDSYKQILDEQFPQLFLIIQSKIESLLEEIQALHKAIAAAEAAAREEKEAKALQGK</sequence>
<name>A0A3Q9RMH0_9BACI</name>
<dbReference type="EMBL" id="CP026095">
    <property type="protein sequence ID" value="AZV42650.1"/>
    <property type="molecule type" value="Genomic_DNA"/>
</dbReference>
<organism evidence="2 3">
    <name type="scientific">Peribacillus asahii</name>
    <dbReference type="NCBI Taxonomy" id="228899"/>
    <lineage>
        <taxon>Bacteria</taxon>
        <taxon>Bacillati</taxon>
        <taxon>Bacillota</taxon>
        <taxon>Bacilli</taxon>
        <taxon>Bacillales</taxon>
        <taxon>Bacillaceae</taxon>
        <taxon>Peribacillus</taxon>
    </lineage>
</organism>
<dbReference type="Proteomes" id="UP000283095">
    <property type="component" value="Chromosome"/>
</dbReference>
<evidence type="ECO:0000256" key="1">
    <source>
        <dbReference type="SAM" id="Coils"/>
    </source>
</evidence>
<dbReference type="KEGG" id="pasa:BAOM_2041"/>
<feature type="coiled-coil region" evidence="1">
    <location>
        <begin position="13"/>
        <end position="40"/>
    </location>
</feature>
<evidence type="ECO:0000313" key="3">
    <source>
        <dbReference type="Proteomes" id="UP000283095"/>
    </source>
</evidence>
<feature type="coiled-coil region" evidence="1">
    <location>
        <begin position="100"/>
        <end position="127"/>
    </location>
</feature>
<proteinExistence type="predicted"/>
<keyword evidence="1" id="KW-0175">Coiled coil</keyword>